<dbReference type="Pfam" id="PF08282">
    <property type="entry name" value="Hydrolase_3"/>
    <property type="match status" value="1"/>
</dbReference>
<name>A0A9D1DAQ8_9FIRM</name>
<dbReference type="SFLD" id="SFLDS00003">
    <property type="entry name" value="Haloacid_Dehalogenase"/>
    <property type="match status" value="1"/>
</dbReference>
<accession>A0A9D1DAQ8</accession>
<dbReference type="AlphaFoldDB" id="A0A9D1DAQ8"/>
<dbReference type="CDD" id="cd07516">
    <property type="entry name" value="HAD_Pase"/>
    <property type="match status" value="1"/>
</dbReference>
<dbReference type="Proteomes" id="UP000824179">
    <property type="component" value="Unassembled WGS sequence"/>
</dbReference>
<dbReference type="EMBL" id="DVHB01000062">
    <property type="protein sequence ID" value="HIR39422.1"/>
    <property type="molecule type" value="Genomic_DNA"/>
</dbReference>
<dbReference type="GO" id="GO:0005829">
    <property type="term" value="C:cytosol"/>
    <property type="evidence" value="ECO:0007669"/>
    <property type="project" value="TreeGrafter"/>
</dbReference>
<organism evidence="1 2">
    <name type="scientific">Candidatus Coproplasma stercoripullorum</name>
    <dbReference type="NCBI Taxonomy" id="2840751"/>
    <lineage>
        <taxon>Bacteria</taxon>
        <taxon>Bacillati</taxon>
        <taxon>Bacillota</taxon>
        <taxon>Clostridia</taxon>
        <taxon>Eubacteriales</taxon>
        <taxon>Candidatus Coproplasma</taxon>
    </lineage>
</organism>
<evidence type="ECO:0000313" key="2">
    <source>
        <dbReference type="Proteomes" id="UP000824179"/>
    </source>
</evidence>
<dbReference type="NCBIfam" id="TIGR01484">
    <property type="entry name" value="HAD-SF-IIB"/>
    <property type="match status" value="1"/>
</dbReference>
<gene>
    <name evidence="1" type="ORF">IAB90_03470</name>
</gene>
<dbReference type="InterPro" id="IPR023214">
    <property type="entry name" value="HAD_sf"/>
</dbReference>
<comment type="caution">
    <text evidence="1">The sequence shown here is derived from an EMBL/GenBank/DDBJ whole genome shotgun (WGS) entry which is preliminary data.</text>
</comment>
<dbReference type="GO" id="GO:0000287">
    <property type="term" value="F:magnesium ion binding"/>
    <property type="evidence" value="ECO:0007669"/>
    <property type="project" value="TreeGrafter"/>
</dbReference>
<protein>
    <submittedName>
        <fullName evidence="1">HAD family phosphatase</fullName>
    </submittedName>
</protein>
<proteinExistence type="predicted"/>
<dbReference type="PANTHER" id="PTHR10000:SF8">
    <property type="entry name" value="HAD SUPERFAMILY HYDROLASE-LIKE, TYPE 3"/>
    <property type="match status" value="1"/>
</dbReference>
<dbReference type="SUPFAM" id="SSF56784">
    <property type="entry name" value="HAD-like"/>
    <property type="match status" value="1"/>
</dbReference>
<dbReference type="PANTHER" id="PTHR10000">
    <property type="entry name" value="PHOSPHOSERINE PHOSPHATASE"/>
    <property type="match status" value="1"/>
</dbReference>
<dbReference type="NCBIfam" id="TIGR00099">
    <property type="entry name" value="Cof-subfamily"/>
    <property type="match status" value="1"/>
</dbReference>
<dbReference type="SFLD" id="SFLDG01140">
    <property type="entry name" value="C2.B:_Phosphomannomutase_and_P"/>
    <property type="match status" value="1"/>
</dbReference>
<dbReference type="Gene3D" id="3.30.1240.10">
    <property type="match status" value="1"/>
</dbReference>
<dbReference type="Gene3D" id="3.40.50.1000">
    <property type="entry name" value="HAD superfamily/HAD-like"/>
    <property type="match status" value="1"/>
</dbReference>
<dbReference type="InterPro" id="IPR036412">
    <property type="entry name" value="HAD-like_sf"/>
</dbReference>
<dbReference type="InterPro" id="IPR006379">
    <property type="entry name" value="HAD-SF_hydro_IIB"/>
</dbReference>
<reference evidence="1" key="2">
    <citation type="journal article" date="2021" name="PeerJ">
        <title>Extensive microbial diversity within the chicken gut microbiome revealed by metagenomics and culture.</title>
        <authorList>
            <person name="Gilroy R."/>
            <person name="Ravi A."/>
            <person name="Getino M."/>
            <person name="Pursley I."/>
            <person name="Horton D.L."/>
            <person name="Alikhan N.F."/>
            <person name="Baker D."/>
            <person name="Gharbi K."/>
            <person name="Hall N."/>
            <person name="Watson M."/>
            <person name="Adriaenssens E.M."/>
            <person name="Foster-Nyarko E."/>
            <person name="Jarju S."/>
            <person name="Secka A."/>
            <person name="Antonio M."/>
            <person name="Oren A."/>
            <person name="Chaudhuri R.R."/>
            <person name="La Ragione R."/>
            <person name="Hildebrand F."/>
            <person name="Pallen M.J."/>
        </authorList>
    </citation>
    <scope>NUCLEOTIDE SEQUENCE</scope>
    <source>
        <strain evidence="1">ChiW25-3613</strain>
    </source>
</reference>
<dbReference type="InterPro" id="IPR000150">
    <property type="entry name" value="Cof"/>
</dbReference>
<evidence type="ECO:0000313" key="1">
    <source>
        <dbReference type="EMBL" id="HIR39422.1"/>
    </source>
</evidence>
<sequence>MKIKCGLIVSDFDGTLLTTRQTVPEDVRRSIDDYVAAGGIFAVCTGRMLASILPQVRSLGLKGLVAAYQGTVIADIESGRIIRNGGFKLEEAVEICKTLESHGEAINAYADDVMYTTLPPENKMLQMYESITGVTARHISGAMSDYVREHALYCQKIVSVVMPDKKLPLYEYLVKKIGDKYEVTYSAAVLVEVSPKGDDKGEALKFLAEHYGIPIDKTVAIGDNLNDLPMIEAAGTGVAVMNATEELKEYADDVCPSCDEGGVAHVIKKYGFA</sequence>
<reference evidence="1" key="1">
    <citation type="submission" date="2020-10" db="EMBL/GenBank/DDBJ databases">
        <authorList>
            <person name="Gilroy R."/>
        </authorList>
    </citation>
    <scope>NUCLEOTIDE SEQUENCE</scope>
    <source>
        <strain evidence="1">ChiW25-3613</strain>
    </source>
</reference>
<dbReference type="PRINTS" id="PR00119">
    <property type="entry name" value="CATATPASE"/>
</dbReference>
<dbReference type="GO" id="GO:0016791">
    <property type="term" value="F:phosphatase activity"/>
    <property type="evidence" value="ECO:0007669"/>
    <property type="project" value="TreeGrafter"/>
</dbReference>
<dbReference type="PROSITE" id="PS01228">
    <property type="entry name" value="COF_1"/>
    <property type="match status" value="1"/>
</dbReference>